<protein>
    <submittedName>
        <fullName evidence="6">Two-component system sensor histidine kinase DesK</fullName>
        <ecNumber evidence="6">2.7.13.3</ecNumber>
    </submittedName>
</protein>
<dbReference type="EC" id="2.7.13.3" evidence="6"/>
<keyword evidence="2 6" id="KW-0418">Kinase</keyword>
<dbReference type="PANTHER" id="PTHR24421">
    <property type="entry name" value="NITRATE/NITRITE SENSOR PROTEIN NARX-RELATED"/>
    <property type="match status" value="1"/>
</dbReference>
<dbReference type="PANTHER" id="PTHR24421:SF63">
    <property type="entry name" value="SENSOR HISTIDINE KINASE DESK"/>
    <property type="match status" value="1"/>
</dbReference>
<dbReference type="Pfam" id="PF07730">
    <property type="entry name" value="HisKA_3"/>
    <property type="match status" value="1"/>
</dbReference>
<proteinExistence type="predicted"/>
<keyword evidence="3" id="KW-0902">Two-component regulatory system</keyword>
<keyword evidence="4" id="KW-1133">Transmembrane helix</keyword>
<feature type="transmembrane region" description="Helical" evidence="4">
    <location>
        <begin position="143"/>
        <end position="161"/>
    </location>
</feature>
<dbReference type="Gene3D" id="3.30.565.10">
    <property type="entry name" value="Histidine kinase-like ATPase, C-terminal domain"/>
    <property type="match status" value="1"/>
</dbReference>
<dbReference type="RefSeq" id="WP_310297964.1">
    <property type="nucleotide sequence ID" value="NZ_BAAAPS010000002.1"/>
</dbReference>
<evidence type="ECO:0000256" key="3">
    <source>
        <dbReference type="ARBA" id="ARBA00023012"/>
    </source>
</evidence>
<keyword evidence="1 6" id="KW-0808">Transferase</keyword>
<dbReference type="CDD" id="cd16917">
    <property type="entry name" value="HATPase_UhpB-NarQ-NarX-like"/>
    <property type="match status" value="1"/>
</dbReference>
<dbReference type="Proteomes" id="UP001183648">
    <property type="component" value="Unassembled WGS sequence"/>
</dbReference>
<feature type="transmembrane region" description="Helical" evidence="4">
    <location>
        <begin position="167"/>
        <end position="185"/>
    </location>
</feature>
<dbReference type="GO" id="GO:0004673">
    <property type="term" value="F:protein histidine kinase activity"/>
    <property type="evidence" value="ECO:0007669"/>
    <property type="project" value="UniProtKB-EC"/>
</dbReference>
<dbReference type="InterPro" id="IPR011712">
    <property type="entry name" value="Sig_transdc_His_kin_sub3_dim/P"/>
</dbReference>
<gene>
    <name evidence="6" type="ORF">J2S63_000409</name>
</gene>
<keyword evidence="4" id="KW-0812">Transmembrane</keyword>
<evidence type="ECO:0000256" key="1">
    <source>
        <dbReference type="ARBA" id="ARBA00022679"/>
    </source>
</evidence>
<dbReference type="InterPro" id="IPR036890">
    <property type="entry name" value="HATPase_C_sf"/>
</dbReference>
<keyword evidence="4" id="KW-0472">Membrane</keyword>
<feature type="transmembrane region" description="Helical" evidence="4">
    <location>
        <begin position="29"/>
        <end position="49"/>
    </location>
</feature>
<evidence type="ECO:0000259" key="5">
    <source>
        <dbReference type="Pfam" id="PF07730"/>
    </source>
</evidence>
<evidence type="ECO:0000256" key="4">
    <source>
        <dbReference type="SAM" id="Phobius"/>
    </source>
</evidence>
<feature type="transmembrane region" description="Helical" evidence="4">
    <location>
        <begin position="61"/>
        <end position="81"/>
    </location>
</feature>
<name>A0ABU2BQE7_9ACTN</name>
<feature type="domain" description="Signal transduction histidine kinase subgroup 3 dimerisation and phosphoacceptor" evidence="5">
    <location>
        <begin position="206"/>
        <end position="271"/>
    </location>
</feature>
<accession>A0ABU2BQE7</accession>
<organism evidence="6 7">
    <name type="scientific">Nocardioides marmoribigeumensis</name>
    <dbReference type="NCBI Taxonomy" id="433649"/>
    <lineage>
        <taxon>Bacteria</taxon>
        <taxon>Bacillati</taxon>
        <taxon>Actinomycetota</taxon>
        <taxon>Actinomycetes</taxon>
        <taxon>Propionibacteriales</taxon>
        <taxon>Nocardioidaceae</taxon>
        <taxon>Nocardioides</taxon>
    </lineage>
</organism>
<dbReference type="InterPro" id="IPR050482">
    <property type="entry name" value="Sensor_HK_TwoCompSys"/>
</dbReference>
<dbReference type="EMBL" id="JAVDYG010000001">
    <property type="protein sequence ID" value="MDR7360856.1"/>
    <property type="molecule type" value="Genomic_DNA"/>
</dbReference>
<reference evidence="6 7" key="1">
    <citation type="submission" date="2023-07" db="EMBL/GenBank/DDBJ databases">
        <title>Sequencing the genomes of 1000 actinobacteria strains.</title>
        <authorList>
            <person name="Klenk H.-P."/>
        </authorList>
    </citation>
    <scope>NUCLEOTIDE SEQUENCE [LARGE SCALE GENOMIC DNA]</scope>
    <source>
        <strain evidence="6 7">DSM 19426</strain>
    </source>
</reference>
<evidence type="ECO:0000256" key="2">
    <source>
        <dbReference type="ARBA" id="ARBA00022777"/>
    </source>
</evidence>
<sequence>MGSPMVSADPDRGPEGVPLRSLDGSAEGFAGRFGIWIAGIWLVFLLEPVVDHLPPSTSAEVVALVAVALFALVYLYAFWQLKLLRDELLQAELPLRQGLVVVGVLVVLNLLEYPGLGEAALGGIIFVTATAAMVLPSRVAVPLVLLISGAGVVAVVTVPGWDADLDFPVFALVGAFLLWAVKQILARNIDLVRMRQENEALLLDQERNRFARDLHDILGHSLTVIAVKSELAGRLLESGDPRAAAEVADLERLSRDALADVRRAVHGYREITLPGEIARARGTLAAAGIEALVPTSVDDVVGDLRELFAWTIREGVTNVVRHSAARRCEIELTADRVVIRNDGVATTHRHADEGHGLRGLRERADAVGARLRAVRSGGEFILEVGP</sequence>
<evidence type="ECO:0000313" key="7">
    <source>
        <dbReference type="Proteomes" id="UP001183648"/>
    </source>
</evidence>
<evidence type="ECO:0000313" key="6">
    <source>
        <dbReference type="EMBL" id="MDR7360856.1"/>
    </source>
</evidence>
<keyword evidence="7" id="KW-1185">Reference proteome</keyword>
<dbReference type="Gene3D" id="1.20.5.1930">
    <property type="match status" value="1"/>
</dbReference>
<comment type="caution">
    <text evidence="6">The sequence shown here is derived from an EMBL/GenBank/DDBJ whole genome shotgun (WGS) entry which is preliminary data.</text>
</comment>